<name>A0A2M8KVC9_9BACT</name>
<organism evidence="1 2">
    <name type="scientific">Candidatus Roizmanbacteria bacterium CG10_big_fil_rev_8_21_14_0_10_45_7</name>
    <dbReference type="NCBI Taxonomy" id="1974854"/>
    <lineage>
        <taxon>Bacteria</taxon>
        <taxon>Candidatus Roizmaniibacteriota</taxon>
    </lineage>
</organism>
<evidence type="ECO:0000313" key="1">
    <source>
        <dbReference type="EMBL" id="PJE63878.1"/>
    </source>
</evidence>
<dbReference type="EMBL" id="PFEE01000019">
    <property type="protein sequence ID" value="PJE63878.1"/>
    <property type="molecule type" value="Genomic_DNA"/>
</dbReference>
<reference evidence="2" key="1">
    <citation type="submission" date="2017-09" db="EMBL/GenBank/DDBJ databases">
        <title>Depth-based differentiation of microbial function through sediment-hosted aquifers and enrichment of novel symbionts in the deep terrestrial subsurface.</title>
        <authorList>
            <person name="Probst A.J."/>
            <person name="Ladd B."/>
            <person name="Jarett J.K."/>
            <person name="Geller-Mcgrath D.E."/>
            <person name="Sieber C.M.K."/>
            <person name="Emerson J.B."/>
            <person name="Anantharaman K."/>
            <person name="Thomas B.C."/>
            <person name="Malmstrom R."/>
            <person name="Stieglmeier M."/>
            <person name="Klingl A."/>
            <person name="Woyke T."/>
            <person name="Ryan C.M."/>
            <person name="Banfield J.F."/>
        </authorList>
    </citation>
    <scope>NUCLEOTIDE SEQUENCE [LARGE SCALE GENOMIC DNA]</scope>
</reference>
<sequence length="123" mass="14269">MLEIYYYIPNQESVSVKIQIDKKHPHIVPTDGVVSAQSTSNKIQFKVNSLYMANNIFVQLPNFQLLQLAHCAFRQEMCIYASINLRKKNQVVICYIDSPLNAEKLLQYIGCKKFFSWYPKSTS</sequence>
<dbReference type="Proteomes" id="UP000231569">
    <property type="component" value="Unassembled WGS sequence"/>
</dbReference>
<evidence type="ECO:0000313" key="2">
    <source>
        <dbReference type="Proteomes" id="UP000231569"/>
    </source>
</evidence>
<comment type="caution">
    <text evidence="1">The sequence shown here is derived from an EMBL/GenBank/DDBJ whole genome shotgun (WGS) entry which is preliminary data.</text>
</comment>
<gene>
    <name evidence="1" type="ORF">COU89_00870</name>
</gene>
<dbReference type="AlphaFoldDB" id="A0A2M8KVC9"/>
<protein>
    <submittedName>
        <fullName evidence="1">Uncharacterized protein</fullName>
    </submittedName>
</protein>
<proteinExistence type="predicted"/>
<accession>A0A2M8KVC9</accession>